<feature type="domain" description="AB hydrolase-1" evidence="1">
    <location>
        <begin position="10"/>
        <end position="245"/>
    </location>
</feature>
<gene>
    <name evidence="2" type="ORF">VPNG_02600</name>
</gene>
<accession>A0A423XI39</accession>
<evidence type="ECO:0000259" key="1">
    <source>
        <dbReference type="Pfam" id="PF12697"/>
    </source>
</evidence>
<evidence type="ECO:0000313" key="3">
    <source>
        <dbReference type="Proteomes" id="UP000285146"/>
    </source>
</evidence>
<dbReference type="InParanoid" id="A0A423XI39"/>
<dbReference type="InterPro" id="IPR029058">
    <property type="entry name" value="AB_hydrolase_fold"/>
</dbReference>
<dbReference type="OrthoDB" id="408373at2759"/>
<sequence>MASSNTAKAVLVVTGAWHVPAHYRKLTDLLEERGIRTICPCLPTNNNARPPNKTIFDDIALIRDIATSEAAKGTQLTVLGHSYGGYISSAALGELAYPINGDPARGGVTNIIYMSSFPPKEGQTLAELCGGALPPFVRPQDDGTLEVDDPAYYFYNDLPDDEVKDSLDKLVVHQVAAHLTDVGIQKPAWRVIPTSYLICEGDTALLAPFQEVIIGKIKEEGVDVRVFRCAGGHSAFLSVPEKVAETVLEVVGSR</sequence>
<comment type="caution">
    <text evidence="2">The sequence shown here is derived from an EMBL/GenBank/DDBJ whole genome shotgun (WGS) entry which is preliminary data.</text>
</comment>
<dbReference type="EMBL" id="LKEB01000007">
    <property type="protein sequence ID" value="ROW16004.1"/>
    <property type="molecule type" value="Genomic_DNA"/>
</dbReference>
<dbReference type="STRING" id="1230097.A0A423XI39"/>
<reference evidence="2 3" key="1">
    <citation type="submission" date="2015-09" db="EMBL/GenBank/DDBJ databases">
        <title>Host preference determinants of Valsa canker pathogens revealed by comparative genomics.</title>
        <authorList>
            <person name="Yin Z."/>
            <person name="Huang L."/>
        </authorList>
    </citation>
    <scope>NUCLEOTIDE SEQUENCE [LARGE SCALE GENOMIC DNA]</scope>
    <source>
        <strain evidence="2 3">SXYLt</strain>
    </source>
</reference>
<protein>
    <recommendedName>
        <fullName evidence="1">AB hydrolase-1 domain-containing protein</fullName>
    </recommendedName>
</protein>
<dbReference type="InterPro" id="IPR000073">
    <property type="entry name" value="AB_hydrolase_1"/>
</dbReference>
<dbReference type="PANTHER" id="PTHR37017:SF11">
    <property type="entry name" value="ESTERASE_LIPASE_THIOESTERASE DOMAIN-CONTAINING PROTEIN"/>
    <property type="match status" value="1"/>
</dbReference>
<dbReference type="AlphaFoldDB" id="A0A423XI39"/>
<dbReference type="PANTHER" id="PTHR37017">
    <property type="entry name" value="AB HYDROLASE-1 DOMAIN-CONTAINING PROTEIN-RELATED"/>
    <property type="match status" value="1"/>
</dbReference>
<dbReference type="Proteomes" id="UP000285146">
    <property type="component" value="Unassembled WGS sequence"/>
</dbReference>
<dbReference type="Pfam" id="PF12697">
    <property type="entry name" value="Abhydrolase_6"/>
    <property type="match status" value="1"/>
</dbReference>
<name>A0A423XI39_9PEZI</name>
<organism evidence="2 3">
    <name type="scientific">Cytospora leucostoma</name>
    <dbReference type="NCBI Taxonomy" id="1230097"/>
    <lineage>
        <taxon>Eukaryota</taxon>
        <taxon>Fungi</taxon>
        <taxon>Dikarya</taxon>
        <taxon>Ascomycota</taxon>
        <taxon>Pezizomycotina</taxon>
        <taxon>Sordariomycetes</taxon>
        <taxon>Sordariomycetidae</taxon>
        <taxon>Diaporthales</taxon>
        <taxon>Cytosporaceae</taxon>
        <taxon>Cytospora</taxon>
    </lineage>
</organism>
<dbReference type="SUPFAM" id="SSF53474">
    <property type="entry name" value="alpha/beta-Hydrolases"/>
    <property type="match status" value="1"/>
</dbReference>
<keyword evidence="3" id="KW-1185">Reference proteome</keyword>
<evidence type="ECO:0000313" key="2">
    <source>
        <dbReference type="EMBL" id="ROW16004.1"/>
    </source>
</evidence>
<dbReference type="Gene3D" id="3.40.50.1820">
    <property type="entry name" value="alpha/beta hydrolase"/>
    <property type="match status" value="1"/>
</dbReference>
<proteinExistence type="predicted"/>
<dbReference type="InterPro" id="IPR052897">
    <property type="entry name" value="Sec-Metab_Biosynth_Hydrolase"/>
</dbReference>